<dbReference type="GO" id="GO:0008146">
    <property type="term" value="F:sulfotransferase activity"/>
    <property type="evidence" value="ECO:0000318"/>
    <property type="project" value="GO_Central"/>
</dbReference>
<evidence type="ECO:0000256" key="6">
    <source>
        <dbReference type="RuleBase" id="RU361155"/>
    </source>
</evidence>
<dbReference type="Proteomes" id="UP000018468">
    <property type="component" value="Linkage group LG1"/>
</dbReference>
<dbReference type="GeneTree" id="ENSGT00940000156772"/>
<dbReference type="InterPro" id="IPR000863">
    <property type="entry name" value="Sulfotransferase_dom"/>
</dbReference>
<evidence type="ECO:0000313" key="9">
    <source>
        <dbReference type="Proteomes" id="UP000018468"/>
    </source>
</evidence>
<dbReference type="RefSeq" id="XP_006626381.1">
    <property type="nucleotide sequence ID" value="XM_006626318.3"/>
</dbReference>
<evidence type="ECO:0000313" key="8">
    <source>
        <dbReference type="Ensembl" id="ENSLOCP00000021157.1"/>
    </source>
</evidence>
<dbReference type="STRING" id="7918.ENSLOCP00000021157"/>
<evidence type="ECO:0000256" key="3">
    <source>
        <dbReference type="ARBA" id="ARBA00022490"/>
    </source>
</evidence>
<evidence type="ECO:0000259" key="7">
    <source>
        <dbReference type="Pfam" id="PF00685"/>
    </source>
</evidence>
<dbReference type="OMA" id="YQATWWP"/>
<dbReference type="EC" id="2.8.2.-" evidence="6"/>
<evidence type="ECO:0000256" key="4">
    <source>
        <dbReference type="ARBA" id="ARBA00022679"/>
    </source>
</evidence>
<organism evidence="8 9">
    <name type="scientific">Lepisosteus oculatus</name>
    <name type="common">Spotted gar</name>
    <dbReference type="NCBI Taxonomy" id="7918"/>
    <lineage>
        <taxon>Eukaryota</taxon>
        <taxon>Metazoa</taxon>
        <taxon>Chordata</taxon>
        <taxon>Craniata</taxon>
        <taxon>Vertebrata</taxon>
        <taxon>Euteleostomi</taxon>
        <taxon>Actinopterygii</taxon>
        <taxon>Neopterygii</taxon>
        <taxon>Holostei</taxon>
        <taxon>Semionotiformes</taxon>
        <taxon>Lepisosteidae</taxon>
        <taxon>Lepisosteus</taxon>
    </lineage>
</organism>
<dbReference type="AlphaFoldDB" id="W5NKJ8"/>
<protein>
    <recommendedName>
        <fullName evidence="6">Sulfotransferase</fullName>
        <ecNumber evidence="6">2.8.2.-</ecNumber>
    </recommendedName>
</protein>
<dbReference type="GO" id="GO:0006805">
    <property type="term" value="P:xenobiotic metabolic process"/>
    <property type="evidence" value="ECO:0007669"/>
    <property type="project" value="UniProtKB-ARBA"/>
</dbReference>
<dbReference type="EMBL" id="AHAT01026719">
    <property type="status" value="NOT_ANNOTATED_CDS"/>
    <property type="molecule type" value="Genomic_DNA"/>
</dbReference>
<dbReference type="eggNOG" id="KOG1584">
    <property type="taxonomic scope" value="Eukaryota"/>
</dbReference>
<keyword evidence="5" id="KW-0128">Catecholamine metabolism</keyword>
<dbReference type="Ensembl" id="ENSLOCT00000021193.1">
    <property type="protein sequence ID" value="ENSLOCP00000021157.1"/>
    <property type="gene ID" value="ENSLOCG00000017120.1"/>
</dbReference>
<accession>W5NKJ8</accession>
<dbReference type="InParanoid" id="W5NKJ8"/>
<dbReference type="PANTHER" id="PTHR11783">
    <property type="entry name" value="SULFOTRANSFERASE SULT"/>
    <property type="match status" value="1"/>
</dbReference>
<evidence type="ECO:0000256" key="5">
    <source>
        <dbReference type="ARBA" id="ARBA00022939"/>
    </source>
</evidence>
<comment type="similarity">
    <text evidence="2 6">Belongs to the sulfotransferase 1 family.</text>
</comment>
<reference evidence="8" key="3">
    <citation type="submission" date="2025-09" db="UniProtKB">
        <authorList>
            <consortium name="Ensembl"/>
        </authorList>
    </citation>
    <scope>IDENTIFICATION</scope>
</reference>
<dbReference type="FunFam" id="3.40.50.300:FF:000433">
    <property type="entry name" value="Estrogen sulfotransferase"/>
    <property type="match status" value="1"/>
</dbReference>
<dbReference type="OrthoDB" id="205623at2759"/>
<name>W5NKJ8_LEPOC</name>
<feature type="domain" description="Sulfotransferase" evidence="7">
    <location>
        <begin position="41"/>
        <end position="285"/>
    </location>
</feature>
<dbReference type="GO" id="GO:0005737">
    <property type="term" value="C:cytoplasm"/>
    <property type="evidence" value="ECO:0000318"/>
    <property type="project" value="GO_Central"/>
</dbReference>
<keyword evidence="9" id="KW-1185">Reference proteome</keyword>
<sequence length="295" mass="34649">MAESENQMLDYTLVPYKNFLLISNIHSAEDLDQLQKCEIRDSDIFVVTYPKSGTIWMQQILTLIEAGGDLSATQNQTTSDRIPWIELKGKVHDFVAAPSPRIRVSHLPYNILPEALRQKKGKVIYVARNPKDILVSYYHFHSYAVMLETPKNFEDFFDKFLEGRVFGSSWFDQIKEWYSHKDEMNFLYLTYEEMIKDIKTSVLKICKFLGKQLNDEQINNVVEHSTFKNMKVNPKANYQLVSNDLLNQRKGAFMRKGTIGDWKNYFTVAQNEKFDKIFQEKMKDFPLTFVWDICD</sequence>
<dbReference type="InterPro" id="IPR027417">
    <property type="entry name" value="P-loop_NTPase"/>
</dbReference>
<reference evidence="9" key="1">
    <citation type="submission" date="2011-12" db="EMBL/GenBank/DDBJ databases">
        <title>The Draft Genome of Lepisosteus oculatus.</title>
        <authorList>
            <consortium name="The Broad Institute Genome Assembly &amp; Analysis Group"/>
            <consortium name="Computational R&amp;D Group"/>
            <consortium name="and Sequencing Platform"/>
            <person name="Di Palma F."/>
            <person name="Alfoldi J."/>
            <person name="Johnson J."/>
            <person name="Berlin A."/>
            <person name="Gnerre S."/>
            <person name="Jaffe D."/>
            <person name="MacCallum I."/>
            <person name="Young S."/>
            <person name="Walker B.J."/>
            <person name="Lander E.S."/>
            <person name="Lindblad-Toh K."/>
        </authorList>
    </citation>
    <scope>NUCLEOTIDE SEQUENCE [LARGE SCALE GENOMIC DNA]</scope>
</reference>
<evidence type="ECO:0000256" key="1">
    <source>
        <dbReference type="ARBA" id="ARBA00004496"/>
    </source>
</evidence>
<proteinExistence type="inferred from homology"/>
<keyword evidence="3" id="KW-0963">Cytoplasm</keyword>
<dbReference type="GeneID" id="102692865"/>
<dbReference type="GO" id="GO:0051923">
    <property type="term" value="P:sulfation"/>
    <property type="evidence" value="ECO:0000318"/>
    <property type="project" value="GO_Central"/>
</dbReference>
<dbReference type="Pfam" id="PF00685">
    <property type="entry name" value="Sulfotransfer_1"/>
    <property type="match status" value="1"/>
</dbReference>
<keyword evidence="4 6" id="KW-0808">Transferase</keyword>
<reference evidence="8" key="2">
    <citation type="submission" date="2025-08" db="UniProtKB">
        <authorList>
            <consortium name="Ensembl"/>
        </authorList>
    </citation>
    <scope>IDENTIFICATION</scope>
</reference>
<dbReference type="KEGG" id="loc:102692865"/>
<dbReference type="Gene3D" id="3.40.50.300">
    <property type="entry name" value="P-loop containing nucleotide triphosphate hydrolases"/>
    <property type="match status" value="1"/>
</dbReference>
<dbReference type="GO" id="GO:0006584">
    <property type="term" value="P:catecholamine metabolic process"/>
    <property type="evidence" value="ECO:0007669"/>
    <property type="project" value="UniProtKB-KW"/>
</dbReference>
<dbReference type="SUPFAM" id="SSF52540">
    <property type="entry name" value="P-loop containing nucleoside triphosphate hydrolases"/>
    <property type="match status" value="1"/>
</dbReference>
<dbReference type="HOGENOM" id="CLU_027239_1_0_1"/>
<comment type="subcellular location">
    <subcellularLocation>
        <location evidence="1">Cytoplasm</location>
    </subcellularLocation>
</comment>
<evidence type="ECO:0000256" key="2">
    <source>
        <dbReference type="ARBA" id="ARBA00005771"/>
    </source>
</evidence>
<dbReference type="Bgee" id="ENSLOCG00000017120">
    <property type="expression patterns" value="Expressed in pharyngeal gill and 7 other cell types or tissues"/>
</dbReference>